<accession>A0A2T0QLQ3</accession>
<sequence>MPEREDTTSAPVVGPETSAAPERDGGAAGTGSGVSGAPGADSGPVEDGAGDRVEAQDEAGTGDESDGDDEPDGDRDEDRGHREAARRRRELREARAERDRLAAVVERFQRRDVEAFVTEKLVDAADVWRDGLTLPDVLDDDGDVDAVKLAAAVDALVQAHPHWAVDHGDFRRHGGGGRGSAPTPEGVGTRALGAALAAAAGRAPTRR</sequence>
<proteinExistence type="predicted"/>
<keyword evidence="3" id="KW-1185">Reference proteome</keyword>
<feature type="compositionally biased region" description="Gly residues" evidence="1">
    <location>
        <begin position="26"/>
        <end position="36"/>
    </location>
</feature>
<reference evidence="2 3" key="1">
    <citation type="submission" date="2018-03" db="EMBL/GenBank/DDBJ databases">
        <title>Genomic Encyclopedia of Archaeal and Bacterial Type Strains, Phase II (KMG-II): from individual species to whole genera.</title>
        <authorList>
            <person name="Goeker M."/>
        </authorList>
    </citation>
    <scope>NUCLEOTIDE SEQUENCE [LARGE SCALE GENOMIC DNA]</scope>
    <source>
        <strain evidence="2 3">DSM 19711</strain>
    </source>
</reference>
<feature type="region of interest" description="Disordered" evidence="1">
    <location>
        <begin position="167"/>
        <end position="193"/>
    </location>
</feature>
<protein>
    <submittedName>
        <fullName evidence="2">Uncharacterized protein</fullName>
    </submittedName>
</protein>
<dbReference type="RefSeq" id="WP_146149627.1">
    <property type="nucleotide sequence ID" value="NZ_PVZF01000039.1"/>
</dbReference>
<organism evidence="2 3">
    <name type="scientific">Kineococcus rhizosphaerae</name>
    <dbReference type="NCBI Taxonomy" id="559628"/>
    <lineage>
        <taxon>Bacteria</taxon>
        <taxon>Bacillati</taxon>
        <taxon>Actinomycetota</taxon>
        <taxon>Actinomycetes</taxon>
        <taxon>Kineosporiales</taxon>
        <taxon>Kineosporiaceae</taxon>
        <taxon>Kineococcus</taxon>
    </lineage>
</organism>
<dbReference type="Proteomes" id="UP000238083">
    <property type="component" value="Unassembled WGS sequence"/>
</dbReference>
<evidence type="ECO:0000256" key="1">
    <source>
        <dbReference type="SAM" id="MobiDB-lite"/>
    </source>
</evidence>
<gene>
    <name evidence="2" type="ORF">CLV37_1398</name>
</gene>
<comment type="caution">
    <text evidence="2">The sequence shown here is derived from an EMBL/GenBank/DDBJ whole genome shotgun (WGS) entry which is preliminary data.</text>
</comment>
<feature type="compositionally biased region" description="Acidic residues" evidence="1">
    <location>
        <begin position="56"/>
        <end position="75"/>
    </location>
</feature>
<dbReference type="EMBL" id="PVZF01000039">
    <property type="protein sequence ID" value="PRY05396.1"/>
    <property type="molecule type" value="Genomic_DNA"/>
</dbReference>
<feature type="region of interest" description="Disordered" evidence="1">
    <location>
        <begin position="1"/>
        <end position="96"/>
    </location>
</feature>
<evidence type="ECO:0000313" key="3">
    <source>
        <dbReference type="Proteomes" id="UP000238083"/>
    </source>
</evidence>
<dbReference type="AlphaFoldDB" id="A0A2T0QLQ3"/>
<name>A0A2T0QLQ3_9ACTN</name>
<evidence type="ECO:0000313" key="2">
    <source>
        <dbReference type="EMBL" id="PRY05396.1"/>
    </source>
</evidence>